<accession>A0ACB8EQQ7</accession>
<evidence type="ECO:0000313" key="1">
    <source>
        <dbReference type="EMBL" id="KAH7995010.1"/>
    </source>
</evidence>
<protein>
    <submittedName>
        <fullName evidence="1">Uncharacterized protein</fullName>
    </submittedName>
</protein>
<comment type="caution">
    <text evidence="1">The sequence shown here is derived from an EMBL/GenBank/DDBJ whole genome shotgun (WGS) entry which is preliminary data.</text>
</comment>
<evidence type="ECO:0000313" key="2">
    <source>
        <dbReference type="Proteomes" id="UP000827872"/>
    </source>
</evidence>
<organism evidence="1 2">
    <name type="scientific">Sphaerodactylus townsendi</name>
    <dbReference type="NCBI Taxonomy" id="933632"/>
    <lineage>
        <taxon>Eukaryota</taxon>
        <taxon>Metazoa</taxon>
        <taxon>Chordata</taxon>
        <taxon>Craniata</taxon>
        <taxon>Vertebrata</taxon>
        <taxon>Euteleostomi</taxon>
        <taxon>Lepidosauria</taxon>
        <taxon>Squamata</taxon>
        <taxon>Bifurcata</taxon>
        <taxon>Gekkota</taxon>
        <taxon>Sphaerodactylidae</taxon>
        <taxon>Sphaerodactylus</taxon>
    </lineage>
</organism>
<sequence length="116" mass="12795">MKMASCANTGSFSTASLQRCLWKLPTRKHANGPGAPPLSSIPVSSNFTDPCRNLLNISDCFNKAADCSSKNICDILDFSQCFYIMFQSKENVSYCLTIVLDLGTVKQILKDHDTSY</sequence>
<dbReference type="Proteomes" id="UP000827872">
    <property type="component" value="Linkage Group LG07"/>
</dbReference>
<proteinExistence type="predicted"/>
<dbReference type="EMBL" id="CM037620">
    <property type="protein sequence ID" value="KAH7995010.1"/>
    <property type="molecule type" value="Genomic_DNA"/>
</dbReference>
<name>A0ACB8EQQ7_9SAUR</name>
<gene>
    <name evidence="1" type="ORF">K3G42_019944</name>
</gene>
<reference evidence="1" key="1">
    <citation type="submission" date="2021-08" db="EMBL/GenBank/DDBJ databases">
        <title>The first chromosome-level gecko genome reveals the dynamic sex chromosomes of Neotropical dwarf geckos (Sphaerodactylidae: Sphaerodactylus).</title>
        <authorList>
            <person name="Pinto B.J."/>
            <person name="Keating S.E."/>
            <person name="Gamble T."/>
        </authorList>
    </citation>
    <scope>NUCLEOTIDE SEQUENCE</scope>
    <source>
        <strain evidence="1">TG3544</strain>
    </source>
</reference>
<keyword evidence="2" id="KW-1185">Reference proteome</keyword>